<keyword evidence="3" id="KW-1185">Reference proteome</keyword>
<feature type="compositionally biased region" description="Pro residues" evidence="1">
    <location>
        <begin position="54"/>
        <end position="63"/>
    </location>
</feature>
<feature type="region of interest" description="Disordered" evidence="1">
    <location>
        <begin position="50"/>
        <end position="81"/>
    </location>
</feature>
<comment type="caution">
    <text evidence="2">The sequence shown here is derived from an EMBL/GenBank/DDBJ whole genome shotgun (WGS) entry which is preliminary data.</text>
</comment>
<accession>A0ABU7DZP7</accession>
<evidence type="ECO:0000313" key="3">
    <source>
        <dbReference type="Proteomes" id="UP001352852"/>
    </source>
</evidence>
<proteinExistence type="predicted"/>
<dbReference type="Proteomes" id="UP001352852">
    <property type="component" value="Unassembled WGS sequence"/>
</dbReference>
<name>A0ABU7DZP7_9TELE</name>
<dbReference type="EMBL" id="JAHUTJ010041763">
    <property type="protein sequence ID" value="MED6280508.1"/>
    <property type="molecule type" value="Genomic_DNA"/>
</dbReference>
<evidence type="ECO:0000256" key="1">
    <source>
        <dbReference type="SAM" id="MobiDB-lite"/>
    </source>
</evidence>
<sequence>MEMGLSAKRTTEGTLDKENPNSVSITHLSNLVELSYLVLLTDSEVTGWGAIAPPSTPLGPPIPKAYSKDTMPTYPSLKRRR</sequence>
<evidence type="ECO:0000313" key="2">
    <source>
        <dbReference type="EMBL" id="MED6280508.1"/>
    </source>
</evidence>
<feature type="compositionally biased region" description="Basic and acidic residues" evidence="1">
    <location>
        <begin position="9"/>
        <end position="19"/>
    </location>
</feature>
<feature type="region of interest" description="Disordered" evidence="1">
    <location>
        <begin position="1"/>
        <end position="22"/>
    </location>
</feature>
<protein>
    <submittedName>
        <fullName evidence="2">Uncharacterized protein</fullName>
    </submittedName>
</protein>
<gene>
    <name evidence="2" type="ORF">CHARACLAT_011581</name>
</gene>
<reference evidence="2 3" key="1">
    <citation type="submission" date="2021-06" db="EMBL/GenBank/DDBJ databases">
        <authorList>
            <person name="Palmer J.M."/>
        </authorList>
    </citation>
    <scope>NUCLEOTIDE SEQUENCE [LARGE SCALE GENOMIC DNA]</scope>
    <source>
        <strain evidence="2 3">CL_MEX2019</strain>
        <tissue evidence="2">Muscle</tissue>
    </source>
</reference>
<organism evidence="2 3">
    <name type="scientific">Characodon lateralis</name>
    <dbReference type="NCBI Taxonomy" id="208331"/>
    <lineage>
        <taxon>Eukaryota</taxon>
        <taxon>Metazoa</taxon>
        <taxon>Chordata</taxon>
        <taxon>Craniata</taxon>
        <taxon>Vertebrata</taxon>
        <taxon>Euteleostomi</taxon>
        <taxon>Actinopterygii</taxon>
        <taxon>Neopterygii</taxon>
        <taxon>Teleostei</taxon>
        <taxon>Neoteleostei</taxon>
        <taxon>Acanthomorphata</taxon>
        <taxon>Ovalentaria</taxon>
        <taxon>Atherinomorphae</taxon>
        <taxon>Cyprinodontiformes</taxon>
        <taxon>Goodeidae</taxon>
        <taxon>Characodon</taxon>
    </lineage>
</organism>